<name>A0A0F3ISY4_9PROT</name>
<evidence type="ECO:0000256" key="5">
    <source>
        <dbReference type="ARBA" id="ARBA00022759"/>
    </source>
</evidence>
<keyword evidence="7 13" id="KW-0378">Hydrolase</keyword>
<comment type="cofactor">
    <cofactor evidence="13">
        <name>Mg(2+)</name>
        <dbReference type="ChEBI" id="CHEBI:18420"/>
    </cofactor>
    <text evidence="13">Binds 2 Mg(2+) ion per subunit.</text>
</comment>
<evidence type="ECO:0000313" key="16">
    <source>
        <dbReference type="Proteomes" id="UP000033774"/>
    </source>
</evidence>
<evidence type="ECO:0000313" key="15">
    <source>
        <dbReference type="EMBL" id="KJV09855.1"/>
    </source>
</evidence>
<dbReference type="HAMAP" id="MF_00034">
    <property type="entry name" value="RuvC"/>
    <property type="match status" value="1"/>
</dbReference>
<dbReference type="OrthoDB" id="9805499at2"/>
<keyword evidence="4 13" id="KW-0479">Metal-binding</keyword>
<dbReference type="NCBIfam" id="TIGR00228">
    <property type="entry name" value="ruvC"/>
    <property type="match status" value="1"/>
</dbReference>
<evidence type="ECO:0000256" key="3">
    <source>
        <dbReference type="ARBA" id="ARBA00022722"/>
    </source>
</evidence>
<dbReference type="InterPro" id="IPR002176">
    <property type="entry name" value="X-over_junc_endoDNase_RuvC"/>
</dbReference>
<dbReference type="PANTHER" id="PTHR30194:SF3">
    <property type="entry name" value="CROSSOVER JUNCTION ENDODEOXYRIBONUCLEASE RUVC"/>
    <property type="match status" value="1"/>
</dbReference>
<evidence type="ECO:0000256" key="11">
    <source>
        <dbReference type="ARBA" id="ARBA00023204"/>
    </source>
</evidence>
<evidence type="ECO:0000256" key="13">
    <source>
        <dbReference type="HAMAP-Rule" id="MF_00034"/>
    </source>
</evidence>
<dbReference type="FunFam" id="3.30.420.10:FF:000002">
    <property type="entry name" value="Crossover junction endodeoxyribonuclease RuvC"/>
    <property type="match status" value="1"/>
</dbReference>
<comment type="function">
    <text evidence="13">The RuvA-RuvB-RuvC complex processes Holliday junction (HJ) DNA during genetic recombination and DNA repair. Endonuclease that resolves HJ intermediates. Cleaves cruciform DNA by making single-stranded nicks across the HJ at symmetrical positions within the homologous arms, yielding a 5'-phosphate and a 3'-hydroxyl group; requires a central core of homology in the junction. The consensus cleavage sequence is 5'-(A/T)TT(C/G)-3'. Cleavage occurs on the 3'-side of the TT dinucleotide at the point of strand exchange. HJ branch migration catalyzed by RuvA-RuvB allows RuvC to scan DNA until it finds its consensus sequence, where it cleaves and resolves the cruciform DNA.</text>
</comment>
<keyword evidence="9 13" id="KW-0238">DNA-binding</keyword>
<dbReference type="GO" id="GO:0003677">
    <property type="term" value="F:DNA binding"/>
    <property type="evidence" value="ECO:0007669"/>
    <property type="project" value="UniProtKB-KW"/>
</dbReference>
<dbReference type="PATRIC" id="fig|552518.3.peg.1048"/>
<dbReference type="EC" id="3.1.21.10" evidence="13 14"/>
<dbReference type="Pfam" id="PF02075">
    <property type="entry name" value="RuvC"/>
    <property type="match status" value="1"/>
</dbReference>
<dbReference type="EMBL" id="LAJY01000201">
    <property type="protein sequence ID" value="KJV09855.1"/>
    <property type="molecule type" value="Genomic_DNA"/>
</dbReference>
<evidence type="ECO:0000256" key="12">
    <source>
        <dbReference type="ARBA" id="ARBA00029354"/>
    </source>
</evidence>
<comment type="subcellular location">
    <subcellularLocation>
        <location evidence="13">Cytoplasm</location>
    </subcellularLocation>
</comment>
<dbReference type="InterPro" id="IPR036397">
    <property type="entry name" value="RNaseH_sf"/>
</dbReference>
<sequence>MRVLGLDPGLQRTGWGVIEAQGSRLKGIACGTVTSDPKAALSDRLAQLYEGLQKVLDTYQPDCAAVEETFVNTNAASTLKLGQARAVSLLVPARAGLAVAEYAAKSVKKSVVGAGAADKEQVMFVVGKLLPGLVLPGADAADALAVAICHAHHAQTAQRMGGIDLALLARSR</sequence>
<accession>A0A0F3ISY4</accession>
<dbReference type="GO" id="GO:0048476">
    <property type="term" value="C:Holliday junction resolvase complex"/>
    <property type="evidence" value="ECO:0007669"/>
    <property type="project" value="UniProtKB-UniRule"/>
</dbReference>
<evidence type="ECO:0000256" key="14">
    <source>
        <dbReference type="NCBIfam" id="TIGR00228"/>
    </source>
</evidence>
<dbReference type="SUPFAM" id="SSF53098">
    <property type="entry name" value="Ribonuclease H-like"/>
    <property type="match status" value="1"/>
</dbReference>
<feature type="binding site" evidence="13">
    <location>
        <position position="139"/>
    </location>
    <ligand>
        <name>Mg(2+)</name>
        <dbReference type="ChEBI" id="CHEBI:18420"/>
        <label>1</label>
    </ligand>
</feature>
<evidence type="ECO:0000256" key="7">
    <source>
        <dbReference type="ARBA" id="ARBA00022801"/>
    </source>
</evidence>
<keyword evidence="10 13" id="KW-0233">DNA recombination</keyword>
<organism evidence="15 16">
    <name type="scientific">Elstera litoralis</name>
    <dbReference type="NCBI Taxonomy" id="552518"/>
    <lineage>
        <taxon>Bacteria</taxon>
        <taxon>Pseudomonadati</taxon>
        <taxon>Pseudomonadota</taxon>
        <taxon>Alphaproteobacteria</taxon>
        <taxon>Rhodospirillales</taxon>
        <taxon>Rhodospirillaceae</taxon>
        <taxon>Elstera</taxon>
    </lineage>
</organism>
<feature type="active site" evidence="13">
    <location>
        <position position="67"/>
    </location>
</feature>
<proteinExistence type="inferred from homology"/>
<evidence type="ECO:0000256" key="8">
    <source>
        <dbReference type="ARBA" id="ARBA00022842"/>
    </source>
</evidence>
<comment type="similarity">
    <text evidence="1 13">Belongs to the RuvC family.</text>
</comment>
<evidence type="ECO:0000256" key="10">
    <source>
        <dbReference type="ARBA" id="ARBA00023172"/>
    </source>
</evidence>
<dbReference type="GO" id="GO:0006281">
    <property type="term" value="P:DNA repair"/>
    <property type="evidence" value="ECO:0007669"/>
    <property type="project" value="UniProtKB-UniRule"/>
</dbReference>
<feature type="binding site" evidence="13">
    <location>
        <position position="7"/>
    </location>
    <ligand>
        <name>Mg(2+)</name>
        <dbReference type="ChEBI" id="CHEBI:18420"/>
        <label>1</label>
    </ligand>
</feature>
<dbReference type="PRINTS" id="PR00696">
    <property type="entry name" value="RSOLVASERUVC"/>
</dbReference>
<dbReference type="AlphaFoldDB" id="A0A0F3ISY4"/>
<keyword evidence="8 13" id="KW-0460">Magnesium</keyword>
<dbReference type="GO" id="GO:0006310">
    <property type="term" value="P:DNA recombination"/>
    <property type="evidence" value="ECO:0007669"/>
    <property type="project" value="UniProtKB-UniRule"/>
</dbReference>
<evidence type="ECO:0000256" key="4">
    <source>
        <dbReference type="ARBA" id="ARBA00022723"/>
    </source>
</evidence>
<evidence type="ECO:0000256" key="9">
    <source>
        <dbReference type="ARBA" id="ARBA00023125"/>
    </source>
</evidence>
<keyword evidence="2 13" id="KW-0963">Cytoplasm</keyword>
<dbReference type="GO" id="GO:0005737">
    <property type="term" value="C:cytoplasm"/>
    <property type="evidence" value="ECO:0007669"/>
    <property type="project" value="UniProtKB-SubCell"/>
</dbReference>
<keyword evidence="11 13" id="KW-0234">DNA repair</keyword>
<dbReference type="GO" id="GO:0008821">
    <property type="term" value="F:crossover junction DNA endonuclease activity"/>
    <property type="evidence" value="ECO:0007669"/>
    <property type="project" value="UniProtKB-UniRule"/>
</dbReference>
<comment type="subunit">
    <text evidence="13">Homodimer which binds Holliday junction (HJ) DNA. The HJ becomes 2-fold symmetrical on binding to RuvC with unstacked arms; it has a different conformation from HJ DNA in complex with RuvA. In the full resolvosome a probable DNA-RuvA(4)-RuvB(12)-RuvC(2) complex forms which resolves the HJ.</text>
</comment>
<keyword evidence="16" id="KW-1185">Reference proteome</keyword>
<keyword evidence="3 13" id="KW-0540">Nuclease</keyword>
<feature type="active site" evidence="13">
    <location>
        <position position="7"/>
    </location>
</feature>
<dbReference type="InterPro" id="IPR020563">
    <property type="entry name" value="X-over_junc_endoDNase_Mg_BS"/>
</dbReference>
<dbReference type="PROSITE" id="PS01321">
    <property type="entry name" value="RUVC"/>
    <property type="match status" value="1"/>
</dbReference>
<dbReference type="CDD" id="cd16962">
    <property type="entry name" value="RuvC"/>
    <property type="match status" value="1"/>
</dbReference>
<keyword evidence="5 13" id="KW-0255">Endonuclease</keyword>
<feature type="active site" evidence="13">
    <location>
        <position position="139"/>
    </location>
</feature>
<evidence type="ECO:0000256" key="2">
    <source>
        <dbReference type="ARBA" id="ARBA00022490"/>
    </source>
</evidence>
<dbReference type="RefSeq" id="WP_045775529.1">
    <property type="nucleotide sequence ID" value="NZ_LAJY01000201.1"/>
</dbReference>
<evidence type="ECO:0000256" key="6">
    <source>
        <dbReference type="ARBA" id="ARBA00022763"/>
    </source>
</evidence>
<dbReference type="Gene3D" id="3.30.420.10">
    <property type="entry name" value="Ribonuclease H-like superfamily/Ribonuclease H"/>
    <property type="match status" value="1"/>
</dbReference>
<evidence type="ECO:0000256" key="1">
    <source>
        <dbReference type="ARBA" id="ARBA00009518"/>
    </source>
</evidence>
<feature type="binding site" evidence="13">
    <location>
        <position position="67"/>
    </location>
    <ligand>
        <name>Mg(2+)</name>
        <dbReference type="ChEBI" id="CHEBI:18420"/>
        <label>2</label>
    </ligand>
</feature>
<comment type="catalytic activity">
    <reaction evidence="12 13">
        <text>Endonucleolytic cleavage at a junction such as a reciprocal single-stranded crossover between two homologous DNA duplexes (Holliday junction).</text>
        <dbReference type="EC" id="3.1.21.10"/>
    </reaction>
</comment>
<dbReference type="InterPro" id="IPR012337">
    <property type="entry name" value="RNaseH-like_sf"/>
</dbReference>
<reference evidence="15 16" key="1">
    <citation type="submission" date="2015-03" db="EMBL/GenBank/DDBJ databases">
        <title>Draft genome sequence of Elstera litoralis.</title>
        <authorList>
            <person name="Rahalkar M.C."/>
            <person name="Dhakephalkar P.K."/>
            <person name="Pore S.D."/>
            <person name="Arora P."/>
            <person name="Kapse N.G."/>
            <person name="Pandit P.S."/>
        </authorList>
    </citation>
    <scope>NUCLEOTIDE SEQUENCE [LARGE SCALE GENOMIC DNA]</scope>
    <source>
        <strain evidence="15 16">Dia-1</strain>
    </source>
</reference>
<dbReference type="Proteomes" id="UP000033774">
    <property type="component" value="Unassembled WGS sequence"/>
</dbReference>
<dbReference type="GO" id="GO:0009432">
    <property type="term" value="P:SOS response"/>
    <property type="evidence" value="ECO:0007669"/>
    <property type="project" value="UniProtKB-ARBA"/>
</dbReference>
<protein>
    <recommendedName>
        <fullName evidence="13 14">Crossover junction endodeoxyribonuclease RuvC</fullName>
        <ecNumber evidence="13 14">3.1.21.10</ecNumber>
    </recommendedName>
    <alternativeName>
        <fullName evidence="13">Holliday junction nuclease RuvC</fullName>
    </alternativeName>
    <alternativeName>
        <fullName evidence="13">Holliday junction resolvase RuvC</fullName>
    </alternativeName>
</protein>
<gene>
    <name evidence="13" type="primary">ruvC</name>
    <name evidence="15" type="ORF">VZ95_08810</name>
</gene>
<dbReference type="GO" id="GO:0000287">
    <property type="term" value="F:magnesium ion binding"/>
    <property type="evidence" value="ECO:0007669"/>
    <property type="project" value="UniProtKB-UniRule"/>
</dbReference>
<keyword evidence="6 13" id="KW-0227">DNA damage</keyword>
<comment type="caution">
    <text evidence="15">The sequence shown here is derived from an EMBL/GenBank/DDBJ whole genome shotgun (WGS) entry which is preliminary data.</text>
</comment>
<dbReference type="PANTHER" id="PTHR30194">
    <property type="entry name" value="CROSSOVER JUNCTION ENDODEOXYRIBONUCLEASE RUVC"/>
    <property type="match status" value="1"/>
</dbReference>